<sequence>MKTPSLVSLAIVCVLAAPLVQAQPLADAPPAPSIASKIEEQGAMRYLKVSDLRAVRRDGLLRVQAEISNSSSSTQQLYYRFKWLDADGFTVWDEEPWKPQVIYGAQKQVISVVAPTFKATDFRLILQSPSNSGFDQPQQNSSPTY</sequence>
<dbReference type="Proteomes" id="UP000587070">
    <property type="component" value="Unassembled WGS sequence"/>
</dbReference>
<accession>A0A840G7A8</accession>
<reference evidence="2 3" key="1">
    <citation type="submission" date="2020-08" db="EMBL/GenBank/DDBJ databases">
        <title>Genome sequencing of Purple Non-Sulfur Bacteria from various extreme environments.</title>
        <authorList>
            <person name="Mayer M."/>
        </authorList>
    </citation>
    <scope>NUCLEOTIDE SEQUENCE [LARGE SCALE GENOMIC DNA]</scope>
    <source>
        <strain evidence="2 3">2761</strain>
    </source>
</reference>
<comment type="caution">
    <text evidence="2">The sequence shown here is derived from an EMBL/GenBank/DDBJ whole genome shotgun (WGS) entry which is preliminary data.</text>
</comment>
<evidence type="ECO:0000313" key="2">
    <source>
        <dbReference type="EMBL" id="MBB4248233.1"/>
    </source>
</evidence>
<dbReference type="InterPro" id="IPR038483">
    <property type="entry name" value="YcfL-like_sf"/>
</dbReference>
<dbReference type="AlphaFoldDB" id="A0A840G7A8"/>
<protein>
    <submittedName>
        <fullName evidence="2">Uncharacterized protein YcfL</fullName>
    </submittedName>
</protein>
<proteinExistence type="predicted"/>
<feature type="chain" id="PRO_5032636959" evidence="1">
    <location>
        <begin position="23"/>
        <end position="145"/>
    </location>
</feature>
<dbReference type="InterPro" id="IPR010824">
    <property type="entry name" value="DUF1425"/>
</dbReference>
<gene>
    <name evidence="2" type="ORF">GGD90_002625</name>
</gene>
<feature type="signal peptide" evidence="1">
    <location>
        <begin position="1"/>
        <end position="22"/>
    </location>
</feature>
<dbReference type="EMBL" id="JACIGE010000010">
    <property type="protein sequence ID" value="MBB4248233.1"/>
    <property type="molecule type" value="Genomic_DNA"/>
</dbReference>
<dbReference type="Gene3D" id="2.60.40.3230">
    <property type="match status" value="1"/>
</dbReference>
<keyword evidence="3" id="KW-1185">Reference proteome</keyword>
<dbReference type="OrthoDB" id="9131561at2"/>
<dbReference type="CDD" id="cd09030">
    <property type="entry name" value="DUF1425"/>
    <property type="match status" value="1"/>
</dbReference>
<organism evidence="2 3">
    <name type="scientific">Rhodocyclus tenuis</name>
    <name type="common">Rhodospirillum tenue</name>
    <dbReference type="NCBI Taxonomy" id="1066"/>
    <lineage>
        <taxon>Bacteria</taxon>
        <taxon>Pseudomonadati</taxon>
        <taxon>Pseudomonadota</taxon>
        <taxon>Betaproteobacteria</taxon>
        <taxon>Rhodocyclales</taxon>
        <taxon>Rhodocyclaceae</taxon>
        <taxon>Rhodocyclus</taxon>
    </lineage>
</organism>
<evidence type="ECO:0000313" key="3">
    <source>
        <dbReference type="Proteomes" id="UP000587070"/>
    </source>
</evidence>
<name>A0A840G7A8_RHOTE</name>
<evidence type="ECO:0000256" key="1">
    <source>
        <dbReference type="SAM" id="SignalP"/>
    </source>
</evidence>
<keyword evidence="1" id="KW-0732">Signal</keyword>
<dbReference type="RefSeq" id="WP_153117506.1">
    <property type="nucleotide sequence ID" value="NZ_JACIGE010000010.1"/>
</dbReference>
<dbReference type="Pfam" id="PF07233">
    <property type="entry name" value="DUF1425"/>
    <property type="match status" value="1"/>
</dbReference>